<name>A0A8J1XYA1_OWEFU</name>
<evidence type="ECO:0000256" key="3">
    <source>
        <dbReference type="ARBA" id="ARBA00022448"/>
    </source>
</evidence>
<dbReference type="GO" id="GO:0008324">
    <property type="term" value="F:monoatomic cation transmembrane transporter activity"/>
    <property type="evidence" value="ECO:0007669"/>
    <property type="project" value="InterPro"/>
</dbReference>
<dbReference type="Gene3D" id="1.20.1510.10">
    <property type="entry name" value="Cation efflux protein transmembrane domain"/>
    <property type="match status" value="1"/>
</dbReference>
<reference evidence="13" key="1">
    <citation type="submission" date="2022-03" db="EMBL/GenBank/DDBJ databases">
        <authorList>
            <person name="Martin C."/>
        </authorList>
    </citation>
    <scope>NUCLEOTIDE SEQUENCE</scope>
</reference>
<evidence type="ECO:0000313" key="13">
    <source>
        <dbReference type="EMBL" id="CAH1791486.1"/>
    </source>
</evidence>
<comment type="caution">
    <text evidence="13">The sequence shown here is derived from an EMBL/GenBank/DDBJ whole genome shotgun (WGS) entry which is preliminary data.</text>
</comment>
<keyword evidence="8" id="KW-0406">Ion transport</keyword>
<dbReference type="GO" id="GO:0005794">
    <property type="term" value="C:Golgi apparatus"/>
    <property type="evidence" value="ECO:0007669"/>
    <property type="project" value="UniProtKB-SubCell"/>
</dbReference>
<keyword evidence="7" id="KW-0333">Golgi apparatus</keyword>
<dbReference type="PANTHER" id="PTHR46531">
    <property type="entry name" value="ZINC TRANSPORTER 6"/>
    <property type="match status" value="1"/>
</dbReference>
<dbReference type="InterPro" id="IPR027469">
    <property type="entry name" value="Cation_efflux_TMD_sf"/>
</dbReference>
<keyword evidence="14" id="KW-1185">Reference proteome</keyword>
<comment type="subunit">
    <text evidence="10">Heterodimer with SLC30A5; form a functional zinc ion transmembrane transporter.</text>
</comment>
<comment type="similarity">
    <text evidence="2">Belongs to the cation diffusion facilitator (CDF) transporter (TC 2.A.4) family. SLC30A subfamily.</text>
</comment>
<feature type="domain" description="Cation efflux protein transmembrane" evidence="12">
    <location>
        <begin position="77"/>
        <end position="298"/>
    </location>
</feature>
<comment type="function">
    <text evidence="11">Has probably no intrinsic transporter activity but together with SLC30A5 forms a functional zinc ion:proton antiporter heterodimer, mediating zinc entry into the lumen of organelles along the secretory pathway. As part of that zinc ion:proton antiporter, contributes to zinc ion homeostasis within the early secretory pathway and regulates the activation and folding of enzymes like alkaline phosphatases and enzymes involved in phosphatidylinositol glycan anchor biosynthesis.</text>
</comment>
<keyword evidence="6" id="KW-1133">Transmembrane helix</keyword>
<dbReference type="OrthoDB" id="5382797at2759"/>
<keyword evidence="4" id="KW-0812">Transmembrane</keyword>
<evidence type="ECO:0000256" key="5">
    <source>
        <dbReference type="ARBA" id="ARBA00022833"/>
    </source>
</evidence>
<dbReference type="NCBIfam" id="TIGR01297">
    <property type="entry name" value="CDF"/>
    <property type="match status" value="1"/>
</dbReference>
<dbReference type="GO" id="GO:0006829">
    <property type="term" value="P:zinc ion transport"/>
    <property type="evidence" value="ECO:0007669"/>
    <property type="project" value="TreeGrafter"/>
</dbReference>
<evidence type="ECO:0000256" key="8">
    <source>
        <dbReference type="ARBA" id="ARBA00023065"/>
    </source>
</evidence>
<gene>
    <name evidence="13" type="ORF">OFUS_LOCUS16563</name>
</gene>
<dbReference type="SUPFAM" id="SSF161111">
    <property type="entry name" value="Cation efflux protein transmembrane domain-like"/>
    <property type="match status" value="1"/>
</dbReference>
<evidence type="ECO:0000256" key="6">
    <source>
        <dbReference type="ARBA" id="ARBA00022989"/>
    </source>
</evidence>
<dbReference type="GO" id="GO:0016020">
    <property type="term" value="C:membrane"/>
    <property type="evidence" value="ECO:0007669"/>
    <property type="project" value="InterPro"/>
</dbReference>
<evidence type="ECO:0000256" key="9">
    <source>
        <dbReference type="ARBA" id="ARBA00023136"/>
    </source>
</evidence>
<keyword evidence="9" id="KW-0472">Membrane</keyword>
<dbReference type="AlphaFoldDB" id="A0A8J1XYA1"/>
<sequence length="569" mass="62166">VILKIITMTQRGDVSVALDMGKIGSIGSGADLRQRSHTDTLNSTGVIHPFVKHNKSVWGSARRELGGLLAESGAKKVLLFIGITIVSYVMLMSWCRTTNSLALLAYTYLIMFGVLNLLTILLTMWVQKQPPSPAFSFGYERFEVIAVFATTILAQLGSLFIMKESIERMIIQPEIHTGRLLIATLFAFLVHMMLAYGVENKAMNHVIAASTSSWLQEHVADMSEGLCHVVPGLSKLLLPRINPFTLIAFAGSLALILEYILIDINNYFSADTCAALWIAVMICGTMFPMAIYSGKMLLQTTPAHIIGQLDKSIREASTLDGVLEFRNEHFWTLSFGVLAGSVHVRIRRDADEQLVLAHVANRLSNVVKNLTIQTFKDDWTRGSTFHMSRTPNLGTTLSTPGVSPIKINSSITQDGYSSVNLGAQLPDLKPTLNHSHSHLNNMPPPLGGAYSPYISSGKSSPQSTYNIGVKAPEITPLSTSTPYGTPSAPRMPGQNLQRITLNTNNQRTQQTNQRTTYDLGSSQFYSATSANIGAGNHGNQNNSSFSGHINENMVPFLGGSFSKPNYEPS</sequence>
<feature type="non-terminal residue" evidence="13">
    <location>
        <position position="1"/>
    </location>
</feature>
<accession>A0A8J1XYA1</accession>
<dbReference type="InterPro" id="IPR002524">
    <property type="entry name" value="Cation_efflux"/>
</dbReference>
<protein>
    <recommendedName>
        <fullName evidence="12">Cation efflux protein transmembrane domain-containing protein</fullName>
    </recommendedName>
</protein>
<dbReference type="EMBL" id="CAIIXF020000008">
    <property type="protein sequence ID" value="CAH1791486.1"/>
    <property type="molecule type" value="Genomic_DNA"/>
</dbReference>
<organism evidence="13 14">
    <name type="scientific">Owenia fusiformis</name>
    <name type="common">Polychaete worm</name>
    <dbReference type="NCBI Taxonomy" id="6347"/>
    <lineage>
        <taxon>Eukaryota</taxon>
        <taxon>Metazoa</taxon>
        <taxon>Spiralia</taxon>
        <taxon>Lophotrochozoa</taxon>
        <taxon>Annelida</taxon>
        <taxon>Polychaeta</taxon>
        <taxon>Sedentaria</taxon>
        <taxon>Canalipalpata</taxon>
        <taxon>Sabellida</taxon>
        <taxon>Oweniida</taxon>
        <taxon>Oweniidae</taxon>
        <taxon>Owenia</taxon>
    </lineage>
</organism>
<keyword evidence="3" id="KW-0813">Transport</keyword>
<proteinExistence type="inferred from homology"/>
<evidence type="ECO:0000313" key="14">
    <source>
        <dbReference type="Proteomes" id="UP000749559"/>
    </source>
</evidence>
<evidence type="ECO:0000256" key="4">
    <source>
        <dbReference type="ARBA" id="ARBA00022692"/>
    </source>
</evidence>
<evidence type="ECO:0000256" key="11">
    <source>
        <dbReference type="ARBA" id="ARBA00045455"/>
    </source>
</evidence>
<evidence type="ECO:0000256" key="2">
    <source>
        <dbReference type="ARBA" id="ARBA00008873"/>
    </source>
</evidence>
<keyword evidence="5" id="KW-0862">Zinc</keyword>
<evidence type="ECO:0000256" key="7">
    <source>
        <dbReference type="ARBA" id="ARBA00023034"/>
    </source>
</evidence>
<dbReference type="InterPro" id="IPR058533">
    <property type="entry name" value="Cation_efflux_TM"/>
</dbReference>
<evidence type="ECO:0000256" key="1">
    <source>
        <dbReference type="ARBA" id="ARBA00004166"/>
    </source>
</evidence>
<dbReference type="PANTHER" id="PTHR46531:SF1">
    <property type="entry name" value="ZINC TRANSPORTER 6"/>
    <property type="match status" value="1"/>
</dbReference>
<evidence type="ECO:0000259" key="12">
    <source>
        <dbReference type="Pfam" id="PF01545"/>
    </source>
</evidence>
<comment type="subcellular location">
    <subcellularLocation>
        <location evidence="1">Golgi apparatus</location>
        <location evidence="1">trans-Golgi network membrane</location>
        <topology evidence="1">Multi-pass membrane protein</topology>
    </subcellularLocation>
</comment>
<dbReference type="InterPro" id="IPR052005">
    <property type="entry name" value="CDF_SLC30A"/>
</dbReference>
<dbReference type="Pfam" id="PF01545">
    <property type="entry name" value="Cation_efflux"/>
    <property type="match status" value="1"/>
</dbReference>
<evidence type="ECO:0000256" key="10">
    <source>
        <dbReference type="ARBA" id="ARBA00038600"/>
    </source>
</evidence>
<dbReference type="Proteomes" id="UP000749559">
    <property type="component" value="Unassembled WGS sequence"/>
</dbReference>